<dbReference type="PANTHER" id="PTHR12558:SF13">
    <property type="entry name" value="CELL DIVISION CYCLE PROTEIN 27 HOMOLOG"/>
    <property type="match status" value="1"/>
</dbReference>
<dbReference type="SUPFAM" id="SSF48452">
    <property type="entry name" value="TPR-like"/>
    <property type="match status" value="1"/>
</dbReference>
<organism evidence="3 4">
    <name type="scientific">Pontibacter fetidus</name>
    <dbReference type="NCBI Taxonomy" id="2700082"/>
    <lineage>
        <taxon>Bacteria</taxon>
        <taxon>Pseudomonadati</taxon>
        <taxon>Bacteroidota</taxon>
        <taxon>Cytophagia</taxon>
        <taxon>Cytophagales</taxon>
        <taxon>Hymenobacteraceae</taxon>
        <taxon>Pontibacter</taxon>
    </lineage>
</organism>
<sequence length="238" mass="27007">MKRLLSTVAACLLAATFTFAQEQTTSQDPKVLPMFGKTAKTEEQQLRDQKFLSSCDANFTTRKEASNFFMDRGWEYLNEGQTDTAMYRFNLAWLLNPDNSDTYWAFGLVTVAKGNPAEAVGYYEKALALNPKSSLLYSDLGTCYVSLYEQKPKKKTLKQASTYLEKAIATDATNAFAYFTMSKVNYFNCDYSQAWTYLHKGRELNMAAVDYSFLLQLSEKMPDPQGFFKNATTPDQSE</sequence>
<reference evidence="3 4" key="1">
    <citation type="submission" date="2020-01" db="EMBL/GenBank/DDBJ databases">
        <authorList>
            <person name="Kim M.K."/>
        </authorList>
    </citation>
    <scope>NUCLEOTIDE SEQUENCE [LARGE SCALE GENOMIC DNA]</scope>
    <source>
        <strain evidence="3 4">BT213</strain>
    </source>
</reference>
<comment type="caution">
    <text evidence="3">The sequence shown here is derived from an EMBL/GenBank/DDBJ whole genome shotgun (WGS) entry which is preliminary data.</text>
</comment>
<evidence type="ECO:0000313" key="4">
    <source>
        <dbReference type="Proteomes" id="UP000478546"/>
    </source>
</evidence>
<feature type="repeat" description="TPR" evidence="1">
    <location>
        <begin position="100"/>
        <end position="133"/>
    </location>
</feature>
<dbReference type="InterPro" id="IPR019734">
    <property type="entry name" value="TPR_rpt"/>
</dbReference>
<feature type="repeat" description="TPR" evidence="1">
    <location>
        <begin position="66"/>
        <end position="99"/>
    </location>
</feature>
<gene>
    <name evidence="3" type="ORF">GWO68_10675</name>
</gene>
<evidence type="ECO:0000313" key="3">
    <source>
        <dbReference type="EMBL" id="NDK56384.1"/>
    </source>
</evidence>
<evidence type="ECO:0000256" key="1">
    <source>
        <dbReference type="PROSITE-ProRule" id="PRU00339"/>
    </source>
</evidence>
<name>A0A6B2HAC9_9BACT</name>
<keyword evidence="1" id="KW-0802">TPR repeat</keyword>
<dbReference type="Proteomes" id="UP000478546">
    <property type="component" value="Unassembled WGS sequence"/>
</dbReference>
<proteinExistence type="predicted"/>
<dbReference type="Gene3D" id="1.25.40.10">
    <property type="entry name" value="Tetratricopeptide repeat domain"/>
    <property type="match status" value="1"/>
</dbReference>
<feature type="signal peptide" evidence="2">
    <location>
        <begin position="1"/>
        <end position="20"/>
    </location>
</feature>
<feature type="chain" id="PRO_5025486543" evidence="2">
    <location>
        <begin position="21"/>
        <end position="238"/>
    </location>
</feature>
<dbReference type="AlphaFoldDB" id="A0A6B2HAC9"/>
<keyword evidence="2" id="KW-0732">Signal</keyword>
<evidence type="ECO:0000256" key="2">
    <source>
        <dbReference type="SAM" id="SignalP"/>
    </source>
</evidence>
<dbReference type="EMBL" id="JAAEAA010000012">
    <property type="protein sequence ID" value="NDK56384.1"/>
    <property type="molecule type" value="Genomic_DNA"/>
</dbReference>
<keyword evidence="4" id="KW-1185">Reference proteome</keyword>
<dbReference type="PROSITE" id="PS50005">
    <property type="entry name" value="TPR"/>
    <property type="match status" value="2"/>
</dbReference>
<accession>A0A6B2HAC9</accession>
<dbReference type="InterPro" id="IPR011990">
    <property type="entry name" value="TPR-like_helical_dom_sf"/>
</dbReference>
<dbReference type="PANTHER" id="PTHR12558">
    <property type="entry name" value="CELL DIVISION CYCLE 16,23,27"/>
    <property type="match status" value="1"/>
</dbReference>
<dbReference type="RefSeq" id="WP_162346443.1">
    <property type="nucleotide sequence ID" value="NZ_JAAEAA010000012.1"/>
</dbReference>
<dbReference type="SMART" id="SM00028">
    <property type="entry name" value="TPR"/>
    <property type="match status" value="2"/>
</dbReference>
<protein>
    <submittedName>
        <fullName evidence="3">Uncharacterized protein</fullName>
    </submittedName>
</protein>